<dbReference type="InterPro" id="IPR004119">
    <property type="entry name" value="EcKL"/>
</dbReference>
<comment type="caution">
    <text evidence="2">The sequence shown here is derived from an EMBL/GenBank/DDBJ whole genome shotgun (WGS) entry which is preliminary data.</text>
</comment>
<dbReference type="SUPFAM" id="SSF56112">
    <property type="entry name" value="Protein kinase-like (PK-like)"/>
    <property type="match status" value="1"/>
</dbReference>
<evidence type="ECO:0000313" key="2">
    <source>
        <dbReference type="EMBL" id="CAI5452896.1"/>
    </source>
</evidence>
<dbReference type="Pfam" id="PF02958">
    <property type="entry name" value="EcKL"/>
    <property type="match status" value="1"/>
</dbReference>
<protein>
    <recommendedName>
        <fullName evidence="1">CHK kinase-like domain-containing protein</fullName>
    </recommendedName>
</protein>
<dbReference type="SMART" id="SM00587">
    <property type="entry name" value="CHK"/>
    <property type="match status" value="1"/>
</dbReference>
<accession>A0A9P1IY85</accession>
<dbReference type="OrthoDB" id="190089at2759"/>
<name>A0A9P1IY85_9PELO</name>
<dbReference type="Gene3D" id="3.90.1200.10">
    <property type="match status" value="1"/>
</dbReference>
<gene>
    <name evidence="2" type="ORF">CAMP_LOCUS15533</name>
</gene>
<dbReference type="InterPro" id="IPR011009">
    <property type="entry name" value="Kinase-like_dom_sf"/>
</dbReference>
<dbReference type="InterPro" id="IPR015897">
    <property type="entry name" value="CHK_kinase-like"/>
</dbReference>
<evidence type="ECO:0000313" key="3">
    <source>
        <dbReference type="Proteomes" id="UP001152747"/>
    </source>
</evidence>
<dbReference type="PANTHER" id="PTHR23020">
    <property type="entry name" value="UNCHARACTERIZED NUCLEAR HORMONE RECEPTOR-RELATED"/>
    <property type="match status" value="1"/>
</dbReference>
<feature type="domain" description="CHK kinase-like" evidence="1">
    <location>
        <begin position="106"/>
        <end position="288"/>
    </location>
</feature>
<dbReference type="AlphaFoldDB" id="A0A9P1IY85"/>
<keyword evidence="3" id="KW-1185">Reference proteome</keyword>
<proteinExistence type="predicted"/>
<dbReference type="EMBL" id="CANHGI010000005">
    <property type="protein sequence ID" value="CAI5452896.1"/>
    <property type="molecule type" value="Genomic_DNA"/>
</dbReference>
<organism evidence="2 3">
    <name type="scientific">Caenorhabditis angaria</name>
    <dbReference type="NCBI Taxonomy" id="860376"/>
    <lineage>
        <taxon>Eukaryota</taxon>
        <taxon>Metazoa</taxon>
        <taxon>Ecdysozoa</taxon>
        <taxon>Nematoda</taxon>
        <taxon>Chromadorea</taxon>
        <taxon>Rhabditida</taxon>
        <taxon>Rhabditina</taxon>
        <taxon>Rhabditomorpha</taxon>
        <taxon>Rhabditoidea</taxon>
        <taxon>Rhabditidae</taxon>
        <taxon>Peloderinae</taxon>
        <taxon>Caenorhabditis</taxon>
    </lineage>
</organism>
<evidence type="ECO:0000259" key="1">
    <source>
        <dbReference type="SMART" id="SM00587"/>
    </source>
</evidence>
<dbReference type="InterPro" id="IPR052961">
    <property type="entry name" value="Oxido-Kinase-like_Enzymes"/>
</dbReference>
<sequence>MQITRLVARHLGLEHFRELEPNASINGVTIVELEVPTEDQNYRVQLVKDSQFLNVKLEEGAKLAAFYNSRFWHEAINSSKHLAASIPSARFFNAFQVSDEGQKYSVYLTKYTRGYSKFLDLHDFEEIARIVAKIHAVQSDALKVEFENAVEENFGNIKAYRRKIQKELVQVLDLAVTAEETSKFFRAPSRVLEKVSILIHHLHSNSESSSEDDHLRVICHGNLKSENIRFNENGKIVEITDWENIHLGNPAEDLTNLIISSGDTELQRRTYMKVFHQYFYTLVDIRPPKYQLPDLKRWFRENHAKIVVDGIEQLLIRISDEDTSNDTKFTAAHSWEQALDNAVDYITDNYLSDDEQVFFSNK</sequence>
<dbReference type="PANTHER" id="PTHR23020:SF21">
    <property type="entry name" value="CHK KINASE-LIKE DOMAIN-CONTAINING PROTEIN"/>
    <property type="match status" value="1"/>
</dbReference>
<dbReference type="Proteomes" id="UP001152747">
    <property type="component" value="Unassembled WGS sequence"/>
</dbReference>
<reference evidence="2" key="1">
    <citation type="submission" date="2022-11" db="EMBL/GenBank/DDBJ databases">
        <authorList>
            <person name="Kikuchi T."/>
        </authorList>
    </citation>
    <scope>NUCLEOTIDE SEQUENCE</scope>
    <source>
        <strain evidence="2">PS1010</strain>
    </source>
</reference>